<feature type="region of interest" description="Disordered" evidence="1">
    <location>
        <begin position="1"/>
        <end position="28"/>
    </location>
</feature>
<evidence type="ECO:0000313" key="3">
    <source>
        <dbReference type="Proteomes" id="UP000886595"/>
    </source>
</evidence>
<reference evidence="2 3" key="1">
    <citation type="submission" date="2020-02" db="EMBL/GenBank/DDBJ databases">
        <authorList>
            <person name="Ma Q."/>
            <person name="Huang Y."/>
            <person name="Song X."/>
            <person name="Pei D."/>
        </authorList>
    </citation>
    <scope>NUCLEOTIDE SEQUENCE [LARGE SCALE GENOMIC DNA]</scope>
    <source>
        <strain evidence="2">Sxm20200214</strain>
        <tissue evidence="2">Leaf</tissue>
    </source>
</reference>
<dbReference type="AlphaFoldDB" id="A0A8X7Q5C5"/>
<gene>
    <name evidence="2" type="ORF">Bca52824_070889</name>
</gene>
<name>A0A8X7Q5C5_BRACI</name>
<accession>A0A8X7Q5C5</accession>
<evidence type="ECO:0000313" key="2">
    <source>
        <dbReference type="EMBL" id="KAG2263810.1"/>
    </source>
</evidence>
<comment type="caution">
    <text evidence="2">The sequence shown here is derived from an EMBL/GenBank/DDBJ whole genome shotgun (WGS) entry which is preliminary data.</text>
</comment>
<dbReference type="Proteomes" id="UP000886595">
    <property type="component" value="Unassembled WGS sequence"/>
</dbReference>
<sequence>MRLNEEPPLSSSVTTTRGSSRAIESIRNGSERWRRGGLTTNLRHHILHRSIKVNKEVVTSTEEKKK</sequence>
<proteinExistence type="predicted"/>
<protein>
    <submittedName>
        <fullName evidence="2">Uncharacterized protein</fullName>
    </submittedName>
</protein>
<keyword evidence="3" id="KW-1185">Reference proteome</keyword>
<dbReference type="EMBL" id="JAAMPC010000014">
    <property type="protein sequence ID" value="KAG2263810.1"/>
    <property type="molecule type" value="Genomic_DNA"/>
</dbReference>
<evidence type="ECO:0000256" key="1">
    <source>
        <dbReference type="SAM" id="MobiDB-lite"/>
    </source>
</evidence>
<dbReference type="OrthoDB" id="10477895at2759"/>
<organism evidence="2 3">
    <name type="scientific">Brassica carinata</name>
    <name type="common">Ethiopian mustard</name>
    <name type="synonym">Abyssinian cabbage</name>
    <dbReference type="NCBI Taxonomy" id="52824"/>
    <lineage>
        <taxon>Eukaryota</taxon>
        <taxon>Viridiplantae</taxon>
        <taxon>Streptophyta</taxon>
        <taxon>Embryophyta</taxon>
        <taxon>Tracheophyta</taxon>
        <taxon>Spermatophyta</taxon>
        <taxon>Magnoliopsida</taxon>
        <taxon>eudicotyledons</taxon>
        <taxon>Gunneridae</taxon>
        <taxon>Pentapetalae</taxon>
        <taxon>rosids</taxon>
        <taxon>malvids</taxon>
        <taxon>Brassicales</taxon>
        <taxon>Brassicaceae</taxon>
        <taxon>Brassiceae</taxon>
        <taxon>Brassica</taxon>
    </lineage>
</organism>
<feature type="compositionally biased region" description="Low complexity" evidence="1">
    <location>
        <begin position="10"/>
        <end position="21"/>
    </location>
</feature>